<proteinExistence type="predicted"/>
<feature type="compositionally biased region" description="Basic and acidic residues" evidence="1">
    <location>
        <begin position="45"/>
        <end position="57"/>
    </location>
</feature>
<protein>
    <submittedName>
        <fullName evidence="2">Uncharacterized protein</fullName>
    </submittedName>
</protein>
<organism evidence="2 3">
    <name type="scientific">Wickerhamomyces anomalus (strain ATCC 58044 / CBS 1984 / NCYC 433 / NRRL Y-366-8)</name>
    <name type="common">Yeast</name>
    <name type="synonym">Hansenula anomala</name>
    <dbReference type="NCBI Taxonomy" id="683960"/>
    <lineage>
        <taxon>Eukaryota</taxon>
        <taxon>Fungi</taxon>
        <taxon>Dikarya</taxon>
        <taxon>Ascomycota</taxon>
        <taxon>Saccharomycotina</taxon>
        <taxon>Saccharomycetes</taxon>
        <taxon>Phaffomycetales</taxon>
        <taxon>Wickerhamomycetaceae</taxon>
        <taxon>Wickerhamomyces</taxon>
    </lineage>
</organism>
<sequence>MSKTETAMKQTKYIKFSYRSPTKRKGIKQENDGMESIPRIITSQEDEHSPTRVKREREEDEDEGTNTLQQQAKEGYVRVDDDYYSKLDKNQYPFSSKYIPMKPASEDEGSQSPILNNPSILLHQMDNYKTVSAESEQQWGQVSHQVVDSLRVWRKLYKILDNKKRQLKKAQCKKNSSSTGFKNGGVDGGLNGGGLSNNSSNDSSNGNEESEDQVSSDNSNGRATKRRKLSGGQQQGEDTQQLVGGEALGNGYSSNERKTRSTRSSR</sequence>
<feature type="compositionally biased region" description="Low complexity" evidence="1">
    <location>
        <begin position="196"/>
        <end position="207"/>
    </location>
</feature>
<evidence type="ECO:0000256" key="1">
    <source>
        <dbReference type="SAM" id="MobiDB-lite"/>
    </source>
</evidence>
<evidence type="ECO:0000313" key="3">
    <source>
        <dbReference type="Proteomes" id="UP000094112"/>
    </source>
</evidence>
<keyword evidence="3" id="KW-1185">Reference proteome</keyword>
<gene>
    <name evidence="2" type="ORF">WICANDRAFT_76331</name>
</gene>
<feature type="region of interest" description="Disordered" evidence="1">
    <location>
        <begin position="95"/>
        <end position="117"/>
    </location>
</feature>
<feature type="compositionally biased region" description="Polar residues" evidence="1">
    <location>
        <begin position="231"/>
        <end position="242"/>
    </location>
</feature>
<accession>A0A1E3PB32</accession>
<dbReference type="AlphaFoldDB" id="A0A1E3PB32"/>
<feature type="compositionally biased region" description="Gly residues" evidence="1">
    <location>
        <begin position="182"/>
        <end position="195"/>
    </location>
</feature>
<dbReference type="EMBL" id="KV454208">
    <property type="protein sequence ID" value="ODQ62152.1"/>
    <property type="molecule type" value="Genomic_DNA"/>
</dbReference>
<reference evidence="2 3" key="1">
    <citation type="journal article" date="2016" name="Proc. Natl. Acad. Sci. U.S.A.">
        <title>Comparative genomics of biotechnologically important yeasts.</title>
        <authorList>
            <person name="Riley R."/>
            <person name="Haridas S."/>
            <person name="Wolfe K.H."/>
            <person name="Lopes M.R."/>
            <person name="Hittinger C.T."/>
            <person name="Goeker M."/>
            <person name="Salamov A.A."/>
            <person name="Wisecaver J.H."/>
            <person name="Long T.M."/>
            <person name="Calvey C.H."/>
            <person name="Aerts A.L."/>
            <person name="Barry K.W."/>
            <person name="Choi C."/>
            <person name="Clum A."/>
            <person name="Coughlan A.Y."/>
            <person name="Deshpande S."/>
            <person name="Douglass A.P."/>
            <person name="Hanson S.J."/>
            <person name="Klenk H.-P."/>
            <person name="LaButti K.M."/>
            <person name="Lapidus A."/>
            <person name="Lindquist E.A."/>
            <person name="Lipzen A.M."/>
            <person name="Meier-Kolthoff J.P."/>
            <person name="Ohm R.A."/>
            <person name="Otillar R.P."/>
            <person name="Pangilinan J.L."/>
            <person name="Peng Y."/>
            <person name="Rokas A."/>
            <person name="Rosa C.A."/>
            <person name="Scheuner C."/>
            <person name="Sibirny A.A."/>
            <person name="Slot J.C."/>
            <person name="Stielow J.B."/>
            <person name="Sun H."/>
            <person name="Kurtzman C.P."/>
            <person name="Blackwell M."/>
            <person name="Grigoriev I.V."/>
            <person name="Jeffries T.W."/>
        </authorList>
    </citation>
    <scope>NUCLEOTIDE SEQUENCE [LARGE SCALE GENOMIC DNA]</scope>
    <source>
        <strain evidence="3">ATCC 58044 / CBS 1984 / NCYC 433 / NRRL Y-366-8</strain>
    </source>
</reference>
<name>A0A1E3PB32_WICAA</name>
<feature type="region of interest" description="Disordered" evidence="1">
    <location>
        <begin position="18"/>
        <end position="75"/>
    </location>
</feature>
<feature type="region of interest" description="Disordered" evidence="1">
    <location>
        <begin position="165"/>
        <end position="266"/>
    </location>
</feature>
<dbReference type="GeneID" id="30201612"/>
<dbReference type="RefSeq" id="XP_019041359.1">
    <property type="nucleotide sequence ID" value="XM_019184366.1"/>
</dbReference>
<evidence type="ECO:0000313" key="2">
    <source>
        <dbReference type="EMBL" id="ODQ62152.1"/>
    </source>
</evidence>
<dbReference type="OrthoDB" id="10664520at2759"/>
<dbReference type="Proteomes" id="UP000094112">
    <property type="component" value="Unassembled WGS sequence"/>
</dbReference>